<evidence type="ECO:0000313" key="7">
    <source>
        <dbReference type="Proteomes" id="UP000051733"/>
    </source>
</evidence>
<dbReference type="InterPro" id="IPR050598">
    <property type="entry name" value="AminoAcid_Transporter"/>
</dbReference>
<proteinExistence type="predicted"/>
<comment type="caution">
    <text evidence="6">The sequence shown here is derived from an EMBL/GenBank/DDBJ whole genome shotgun (WGS) entry which is preliminary data.</text>
</comment>
<dbReference type="Pfam" id="PF13520">
    <property type="entry name" value="AA_permease_2"/>
    <property type="match status" value="1"/>
</dbReference>
<evidence type="ECO:0000313" key="6">
    <source>
        <dbReference type="EMBL" id="KRM61243.1"/>
    </source>
</evidence>
<sequence>MSGDYQKGGIQMKQPEVELKRSLGIWSALALVVGTVIGSGIFFKQASVLDSAGSSTMALLAWVIGGIITLTAGLTIAEIGAQLPYTGGLYVYMEKIYGRIWGFLSGWMQIIVYGPAIIASLAGYLAVLLVSFFGLSNVWHVPLALAAMILIGGLNMFENRYGAAFAIVTTCCKLLPIAAIIIFGLFYGHQGALGQTVAGAQTSAGNFGVAVLATLFGYDGWILIANLGGEIKNPQKVLPKAIIIGLSFVLVVYTAVTFGVFNGLSAGLIHKLGDNTTPYLATQAFGTIGGRLLNIGVIISIIGCMNGKIMTFPRIMYAMAKRHDLPFSKQLSYVNAKTHEPMIATVAIIAIASLMVGFFNADYLSDLCIFTVYCFYVAAFIGVFLLRKRMPGPRPFSTPLYPITPIIAIVGALFVIISELFSDPVGAIASLSIVAIGLPIFYVVKKRDTNPVVDEMETNR</sequence>
<feature type="transmembrane region" description="Helical" evidence="5">
    <location>
        <begin position="398"/>
        <end position="418"/>
    </location>
</feature>
<dbReference type="PANTHER" id="PTHR11785:SF512">
    <property type="entry name" value="SOBREMESA, ISOFORM B"/>
    <property type="match status" value="1"/>
</dbReference>
<feature type="transmembrane region" description="Helical" evidence="5">
    <location>
        <begin position="23"/>
        <end position="43"/>
    </location>
</feature>
<keyword evidence="7" id="KW-1185">Reference proteome</keyword>
<feature type="transmembrane region" description="Helical" evidence="5">
    <location>
        <begin position="342"/>
        <end position="361"/>
    </location>
</feature>
<accession>A0A0R2AAU7</accession>
<evidence type="ECO:0000256" key="5">
    <source>
        <dbReference type="SAM" id="Phobius"/>
    </source>
</evidence>
<dbReference type="GO" id="GO:0016020">
    <property type="term" value="C:membrane"/>
    <property type="evidence" value="ECO:0007669"/>
    <property type="project" value="UniProtKB-SubCell"/>
</dbReference>
<dbReference type="AlphaFoldDB" id="A0A0R2AAU7"/>
<feature type="transmembrane region" description="Helical" evidence="5">
    <location>
        <begin position="100"/>
        <end position="133"/>
    </location>
</feature>
<feature type="transmembrane region" description="Helical" evidence="5">
    <location>
        <begin position="207"/>
        <end position="229"/>
    </location>
</feature>
<dbReference type="Proteomes" id="UP000051733">
    <property type="component" value="Unassembled WGS sequence"/>
</dbReference>
<feature type="transmembrane region" description="Helical" evidence="5">
    <location>
        <begin position="367"/>
        <end position="386"/>
    </location>
</feature>
<keyword evidence="4 5" id="KW-0472">Membrane</keyword>
<name>A0A0R2AAU7_9LACO</name>
<feature type="transmembrane region" description="Helical" evidence="5">
    <location>
        <begin position="164"/>
        <end position="187"/>
    </location>
</feature>
<feature type="transmembrane region" description="Helical" evidence="5">
    <location>
        <begin position="284"/>
        <end position="305"/>
    </location>
</feature>
<dbReference type="PANTHER" id="PTHR11785">
    <property type="entry name" value="AMINO ACID TRANSPORTER"/>
    <property type="match status" value="1"/>
</dbReference>
<evidence type="ECO:0000256" key="2">
    <source>
        <dbReference type="ARBA" id="ARBA00022692"/>
    </source>
</evidence>
<protein>
    <submittedName>
        <fullName evidence="6">Amino acid transporter</fullName>
    </submittedName>
</protein>
<keyword evidence="2 5" id="KW-0812">Transmembrane</keyword>
<dbReference type="GO" id="GO:0015179">
    <property type="term" value="F:L-amino acid transmembrane transporter activity"/>
    <property type="evidence" value="ECO:0007669"/>
    <property type="project" value="TreeGrafter"/>
</dbReference>
<gene>
    <name evidence="6" type="ORF">FC26_GL001926</name>
</gene>
<feature type="transmembrane region" description="Helical" evidence="5">
    <location>
        <begin position="241"/>
        <end position="264"/>
    </location>
</feature>
<feature type="transmembrane region" description="Helical" evidence="5">
    <location>
        <begin position="424"/>
        <end position="444"/>
    </location>
</feature>
<dbReference type="Gene3D" id="1.20.1740.10">
    <property type="entry name" value="Amino acid/polyamine transporter I"/>
    <property type="match status" value="1"/>
</dbReference>
<evidence type="ECO:0000256" key="4">
    <source>
        <dbReference type="ARBA" id="ARBA00023136"/>
    </source>
</evidence>
<reference evidence="6 7" key="1">
    <citation type="journal article" date="2015" name="Genome Announc.">
        <title>Expanding the biotechnology potential of lactobacilli through comparative genomics of 213 strains and associated genera.</title>
        <authorList>
            <person name="Sun Z."/>
            <person name="Harris H.M."/>
            <person name="McCann A."/>
            <person name="Guo C."/>
            <person name="Argimon S."/>
            <person name="Zhang W."/>
            <person name="Yang X."/>
            <person name="Jeffery I.B."/>
            <person name="Cooney J.C."/>
            <person name="Kagawa T.F."/>
            <person name="Liu W."/>
            <person name="Song Y."/>
            <person name="Salvetti E."/>
            <person name="Wrobel A."/>
            <person name="Rasinkangas P."/>
            <person name="Parkhill J."/>
            <person name="Rea M.C."/>
            <person name="O'Sullivan O."/>
            <person name="Ritari J."/>
            <person name="Douillard F.P."/>
            <person name="Paul Ross R."/>
            <person name="Yang R."/>
            <person name="Briner A.E."/>
            <person name="Felis G.E."/>
            <person name="de Vos W.M."/>
            <person name="Barrangou R."/>
            <person name="Klaenhammer T.R."/>
            <person name="Caufield P.W."/>
            <person name="Cui Y."/>
            <person name="Zhang H."/>
            <person name="O'Toole P.W."/>
        </authorList>
    </citation>
    <scope>NUCLEOTIDE SEQUENCE [LARGE SCALE GENOMIC DNA]</scope>
    <source>
        <strain evidence="6 7">DSM 20634</strain>
    </source>
</reference>
<comment type="subcellular location">
    <subcellularLocation>
        <location evidence="1">Membrane</location>
        <topology evidence="1">Multi-pass membrane protein</topology>
    </subcellularLocation>
</comment>
<organism evidence="6 7">
    <name type="scientific">Paucilactobacillus vaccinostercus DSM 20634</name>
    <dbReference type="NCBI Taxonomy" id="1423813"/>
    <lineage>
        <taxon>Bacteria</taxon>
        <taxon>Bacillati</taxon>
        <taxon>Bacillota</taxon>
        <taxon>Bacilli</taxon>
        <taxon>Lactobacillales</taxon>
        <taxon>Lactobacillaceae</taxon>
        <taxon>Paucilactobacillus</taxon>
    </lineage>
</organism>
<dbReference type="InterPro" id="IPR002293">
    <property type="entry name" value="AA/rel_permease1"/>
</dbReference>
<evidence type="ECO:0000256" key="3">
    <source>
        <dbReference type="ARBA" id="ARBA00022989"/>
    </source>
</evidence>
<feature type="transmembrane region" description="Helical" evidence="5">
    <location>
        <begin position="139"/>
        <end position="157"/>
    </location>
</feature>
<keyword evidence="3 5" id="KW-1133">Transmembrane helix</keyword>
<dbReference type="STRING" id="1423813.FC26_GL001926"/>
<feature type="transmembrane region" description="Helical" evidence="5">
    <location>
        <begin position="55"/>
        <end position="79"/>
    </location>
</feature>
<dbReference type="PATRIC" id="fig|1423813.3.peg.1955"/>
<evidence type="ECO:0000256" key="1">
    <source>
        <dbReference type="ARBA" id="ARBA00004141"/>
    </source>
</evidence>
<dbReference type="EMBL" id="AYYY01000030">
    <property type="protein sequence ID" value="KRM61243.1"/>
    <property type="molecule type" value="Genomic_DNA"/>
</dbReference>
<dbReference type="PIRSF" id="PIRSF006060">
    <property type="entry name" value="AA_transporter"/>
    <property type="match status" value="1"/>
</dbReference>